<proteinExistence type="inferred from homology"/>
<reference evidence="6" key="1">
    <citation type="journal article" date="2006" name="PLoS Biol.">
        <title>Macronuclear genome sequence of the ciliate Tetrahymena thermophila, a model eukaryote.</title>
        <authorList>
            <person name="Eisen J.A."/>
            <person name="Coyne R.S."/>
            <person name="Wu M."/>
            <person name="Wu D."/>
            <person name="Thiagarajan M."/>
            <person name="Wortman J.R."/>
            <person name="Badger J.H."/>
            <person name="Ren Q."/>
            <person name="Amedeo P."/>
            <person name="Jones K.M."/>
            <person name="Tallon L.J."/>
            <person name="Delcher A.L."/>
            <person name="Salzberg S.L."/>
            <person name="Silva J.C."/>
            <person name="Haas B.J."/>
            <person name="Majoros W.H."/>
            <person name="Farzad M."/>
            <person name="Carlton J.M."/>
            <person name="Smith R.K. Jr."/>
            <person name="Garg J."/>
            <person name="Pearlman R.E."/>
            <person name="Karrer K.M."/>
            <person name="Sun L."/>
            <person name="Manning G."/>
            <person name="Elde N.C."/>
            <person name="Turkewitz A.P."/>
            <person name="Asai D.J."/>
            <person name="Wilkes D.E."/>
            <person name="Wang Y."/>
            <person name="Cai H."/>
            <person name="Collins K."/>
            <person name="Stewart B.A."/>
            <person name="Lee S.R."/>
            <person name="Wilamowska K."/>
            <person name="Weinberg Z."/>
            <person name="Ruzzo W.L."/>
            <person name="Wloga D."/>
            <person name="Gaertig J."/>
            <person name="Frankel J."/>
            <person name="Tsao C.-C."/>
            <person name="Gorovsky M.A."/>
            <person name="Keeling P.J."/>
            <person name="Waller R.F."/>
            <person name="Patron N.J."/>
            <person name="Cherry J.M."/>
            <person name="Stover N.A."/>
            <person name="Krieger C.J."/>
            <person name="del Toro C."/>
            <person name="Ryder H.F."/>
            <person name="Williamson S.C."/>
            <person name="Barbeau R.A."/>
            <person name="Hamilton E.P."/>
            <person name="Orias E."/>
        </authorList>
    </citation>
    <scope>NUCLEOTIDE SEQUENCE [LARGE SCALE GENOMIC DNA]</scope>
    <source>
        <strain evidence="6">SB210</strain>
    </source>
</reference>
<evidence type="ECO:0000313" key="5">
    <source>
        <dbReference type="EMBL" id="EAR84133.2"/>
    </source>
</evidence>
<comment type="similarity">
    <text evidence="1">Belongs to the BLOC1S1 family.</text>
</comment>
<sequence length="236" mass="28104">MFQQIPLRQSNKQSNSSKFQCTAIITQILLCKQSQIIYKTHFRKIFSIKVKHIIFLSQFYQNFQLRYYFMFDGILKEYEKSKKTVEKENELLKKEIKLLSENITKKVLIGVNSDVQVLHSNQKIIEKETKELKSEVSKFYKEVQSWTALYDDLNGALKELGDVVNWAGIIEKEFKIIVEKMEEQKINKIQKQQQQQQQQQKANQDSQPKNENQTQEQQQIPQQQQQIPQTEQKKQE</sequence>
<dbReference type="InterPro" id="IPR009395">
    <property type="entry name" value="BLOC1S1"/>
</dbReference>
<evidence type="ECO:0000256" key="3">
    <source>
        <dbReference type="SAM" id="Coils"/>
    </source>
</evidence>
<feature type="compositionally biased region" description="Low complexity" evidence="4">
    <location>
        <begin position="188"/>
        <end position="230"/>
    </location>
</feature>
<dbReference type="AlphaFoldDB" id="I7LT28"/>
<accession>I7LT28</accession>
<dbReference type="Proteomes" id="UP000009168">
    <property type="component" value="Unassembled WGS sequence"/>
</dbReference>
<dbReference type="InParanoid" id="I7LT28"/>
<dbReference type="OrthoDB" id="20018at2759"/>
<keyword evidence="6" id="KW-1185">Reference proteome</keyword>
<evidence type="ECO:0000256" key="1">
    <source>
        <dbReference type="ARBA" id="ARBA00007133"/>
    </source>
</evidence>
<dbReference type="GeneID" id="7833912"/>
<name>I7LT28_TETTS</name>
<gene>
    <name evidence="5" type="ORF">TTHERM_00723180</name>
</gene>
<dbReference type="GO" id="GO:0016197">
    <property type="term" value="P:endosomal transport"/>
    <property type="evidence" value="ECO:0007669"/>
    <property type="project" value="TreeGrafter"/>
</dbReference>
<organism evidence="5 6">
    <name type="scientific">Tetrahymena thermophila (strain SB210)</name>
    <dbReference type="NCBI Taxonomy" id="312017"/>
    <lineage>
        <taxon>Eukaryota</taxon>
        <taxon>Sar</taxon>
        <taxon>Alveolata</taxon>
        <taxon>Ciliophora</taxon>
        <taxon>Intramacronucleata</taxon>
        <taxon>Oligohymenophorea</taxon>
        <taxon>Hymenostomatida</taxon>
        <taxon>Tetrahymenina</taxon>
        <taxon>Tetrahymenidae</taxon>
        <taxon>Tetrahymena</taxon>
    </lineage>
</organism>
<keyword evidence="3" id="KW-0175">Coiled coil</keyword>
<dbReference type="KEGG" id="tet:TTHERM_00723180"/>
<evidence type="ECO:0000256" key="2">
    <source>
        <dbReference type="ARBA" id="ARBA00019577"/>
    </source>
</evidence>
<dbReference type="PANTHER" id="PTHR13073">
    <property type="entry name" value="BLOC-1 COMPLEX SUBUNIT 1"/>
    <property type="match status" value="1"/>
</dbReference>
<feature type="region of interest" description="Disordered" evidence="4">
    <location>
        <begin position="188"/>
        <end position="236"/>
    </location>
</feature>
<feature type="coiled-coil region" evidence="3">
    <location>
        <begin position="75"/>
        <end position="102"/>
    </location>
</feature>
<protein>
    <recommendedName>
        <fullName evidence="2">Biogenesis of lysosome-related organelles complex 1 subunit 1</fullName>
    </recommendedName>
</protein>
<dbReference type="Pfam" id="PF06320">
    <property type="entry name" value="GCN5L1"/>
    <property type="match status" value="1"/>
</dbReference>
<dbReference type="eggNOG" id="KOG3390">
    <property type="taxonomic scope" value="Eukaryota"/>
</dbReference>
<dbReference type="EMBL" id="GG662432">
    <property type="protein sequence ID" value="EAR84133.2"/>
    <property type="molecule type" value="Genomic_DNA"/>
</dbReference>
<dbReference type="RefSeq" id="XP_001031796.2">
    <property type="nucleotide sequence ID" value="XM_001031796.2"/>
</dbReference>
<evidence type="ECO:0000313" key="6">
    <source>
        <dbReference type="Proteomes" id="UP000009168"/>
    </source>
</evidence>
<dbReference type="GO" id="GO:0031083">
    <property type="term" value="C:BLOC-1 complex"/>
    <property type="evidence" value="ECO:0007669"/>
    <property type="project" value="InterPro"/>
</dbReference>
<evidence type="ECO:0000256" key="4">
    <source>
        <dbReference type="SAM" id="MobiDB-lite"/>
    </source>
</evidence>
<dbReference type="PANTHER" id="PTHR13073:SF0">
    <property type="entry name" value="BIOGENESIS OF LYSOSOME-RELATED ORGANELLES COMPLEX 1 SUBUNIT 1"/>
    <property type="match status" value="1"/>
</dbReference>